<evidence type="ECO:0000313" key="13">
    <source>
        <dbReference type="Proteomes" id="UP000054279"/>
    </source>
</evidence>
<dbReference type="Pfam" id="PF00067">
    <property type="entry name" value="p450"/>
    <property type="match status" value="1"/>
</dbReference>
<keyword evidence="8 10" id="KW-0503">Monooxygenase</keyword>
<dbReference type="PROSITE" id="PS00086">
    <property type="entry name" value="CYTOCHROME_P450"/>
    <property type="match status" value="1"/>
</dbReference>
<evidence type="ECO:0000256" key="9">
    <source>
        <dbReference type="PIRSR" id="PIRSR602401-1"/>
    </source>
</evidence>
<sequence>MPNAIAEVWTILREMNGASSVIYACLVSFSCGIVVYLIYGRESAKAPRPPLPPGPKPLPLLGNLLDMPVVALCVKYAEWGEKYGDVVHVRALGKHIIILNSYKAATELLHQRGSIHSSRPQTPMVHDPRLMDMDWSFVMKPYGSSWKQHRRLVVQHLGPALAGSLYTVQTESAYQLVKSVLDEPDSFEAHLRHAIGRVILGVSYGLKLQLSNDPHVAMAEKMTRLAGEGLEPKFLVNVFPFMKYIPEWMPGAGFRRLAAAARRATQELLDAPFEATKKEIAAGSTTQSFVRNALTETMDDSDANAQLLEDIKHVAGSMYAAGTDTTMAPIHQLFAVLVVFPNVQHRAQEELDHIIGGADSPSFRLPTFDDRPNLPYIEALLKEVLRWTPGIGSGMPHLSIKEDIYRGWRIPKGSIIFANSWGILKDENVYPDPYVFRPERFLPNENNTVQPDPTAAFGFGRRACPGKHLAESSLFIDIACLLAAFEFLPLKDKDGKDIDLKYVFEPGSGFILRPPAFSCTIRPRSNITERVVRDLEVMNG</sequence>
<dbReference type="PRINTS" id="PR00385">
    <property type="entry name" value="P450"/>
</dbReference>
<dbReference type="GO" id="GO:0004497">
    <property type="term" value="F:monooxygenase activity"/>
    <property type="evidence" value="ECO:0007669"/>
    <property type="project" value="UniProtKB-KW"/>
</dbReference>
<dbReference type="GO" id="GO:0020037">
    <property type="term" value="F:heme binding"/>
    <property type="evidence" value="ECO:0007669"/>
    <property type="project" value="InterPro"/>
</dbReference>
<evidence type="ECO:0000256" key="1">
    <source>
        <dbReference type="ARBA" id="ARBA00001971"/>
    </source>
</evidence>
<keyword evidence="6 10" id="KW-0560">Oxidoreductase</keyword>
<feature type="binding site" description="axial binding residue" evidence="9">
    <location>
        <position position="464"/>
    </location>
    <ligand>
        <name>heme</name>
        <dbReference type="ChEBI" id="CHEBI:30413"/>
    </ligand>
    <ligandPart>
        <name>Fe</name>
        <dbReference type="ChEBI" id="CHEBI:18248"/>
    </ligandPart>
</feature>
<dbReference type="OrthoDB" id="2789670at2759"/>
<evidence type="ECO:0000256" key="4">
    <source>
        <dbReference type="ARBA" id="ARBA00022617"/>
    </source>
</evidence>
<keyword evidence="7 9" id="KW-0408">Iron</keyword>
<evidence type="ECO:0000256" key="5">
    <source>
        <dbReference type="ARBA" id="ARBA00022723"/>
    </source>
</evidence>
<accession>A0A0C9TV74</accession>
<dbReference type="GO" id="GO:0016705">
    <property type="term" value="F:oxidoreductase activity, acting on paired donors, with incorporation or reduction of molecular oxygen"/>
    <property type="evidence" value="ECO:0007669"/>
    <property type="project" value="InterPro"/>
</dbReference>
<dbReference type="InterPro" id="IPR001128">
    <property type="entry name" value="Cyt_P450"/>
</dbReference>
<evidence type="ECO:0000256" key="11">
    <source>
        <dbReference type="SAM" id="Phobius"/>
    </source>
</evidence>
<dbReference type="InterPro" id="IPR002401">
    <property type="entry name" value="Cyt_P450_E_grp-I"/>
</dbReference>
<keyword evidence="11" id="KW-0472">Membrane</keyword>
<reference evidence="12 13" key="1">
    <citation type="submission" date="2014-06" db="EMBL/GenBank/DDBJ databases">
        <title>Evolutionary Origins and Diversification of the Mycorrhizal Mutualists.</title>
        <authorList>
            <consortium name="DOE Joint Genome Institute"/>
            <consortium name="Mycorrhizal Genomics Consortium"/>
            <person name="Kohler A."/>
            <person name="Kuo A."/>
            <person name="Nagy L.G."/>
            <person name="Floudas D."/>
            <person name="Copeland A."/>
            <person name="Barry K.W."/>
            <person name="Cichocki N."/>
            <person name="Veneault-Fourrey C."/>
            <person name="LaButti K."/>
            <person name="Lindquist E.A."/>
            <person name="Lipzen A."/>
            <person name="Lundell T."/>
            <person name="Morin E."/>
            <person name="Murat C."/>
            <person name="Riley R."/>
            <person name="Ohm R."/>
            <person name="Sun H."/>
            <person name="Tunlid A."/>
            <person name="Henrissat B."/>
            <person name="Grigoriev I.V."/>
            <person name="Hibbett D.S."/>
            <person name="Martin F."/>
        </authorList>
    </citation>
    <scope>NUCLEOTIDE SEQUENCE [LARGE SCALE GENOMIC DNA]</scope>
    <source>
        <strain evidence="12 13">SS14</strain>
    </source>
</reference>
<dbReference type="SUPFAM" id="SSF48264">
    <property type="entry name" value="Cytochrome P450"/>
    <property type="match status" value="1"/>
</dbReference>
<dbReference type="GO" id="GO:0005506">
    <property type="term" value="F:iron ion binding"/>
    <property type="evidence" value="ECO:0007669"/>
    <property type="project" value="InterPro"/>
</dbReference>
<name>A0A0C9TV74_SPHS4</name>
<dbReference type="InterPro" id="IPR036396">
    <property type="entry name" value="Cyt_P450_sf"/>
</dbReference>
<evidence type="ECO:0000256" key="8">
    <source>
        <dbReference type="ARBA" id="ARBA00023033"/>
    </source>
</evidence>
<evidence type="ECO:0000256" key="6">
    <source>
        <dbReference type="ARBA" id="ARBA00023002"/>
    </source>
</evidence>
<proteinExistence type="inferred from homology"/>
<gene>
    <name evidence="12" type="ORF">M422DRAFT_35124</name>
</gene>
<dbReference type="PANTHER" id="PTHR46300:SF7">
    <property type="entry name" value="P450, PUTATIVE (EUROFUNG)-RELATED"/>
    <property type="match status" value="1"/>
</dbReference>
<evidence type="ECO:0000256" key="2">
    <source>
        <dbReference type="ARBA" id="ARBA00005179"/>
    </source>
</evidence>
<dbReference type="Gene3D" id="1.10.630.10">
    <property type="entry name" value="Cytochrome P450"/>
    <property type="match status" value="1"/>
</dbReference>
<dbReference type="CDD" id="cd11065">
    <property type="entry name" value="CYP64-like"/>
    <property type="match status" value="1"/>
</dbReference>
<dbReference type="InterPro" id="IPR017972">
    <property type="entry name" value="Cyt_P450_CS"/>
</dbReference>
<evidence type="ECO:0000313" key="12">
    <source>
        <dbReference type="EMBL" id="KIJ34273.1"/>
    </source>
</evidence>
<feature type="transmembrane region" description="Helical" evidence="11">
    <location>
        <begin position="20"/>
        <end position="39"/>
    </location>
</feature>
<comment type="cofactor">
    <cofactor evidence="1 9">
        <name>heme</name>
        <dbReference type="ChEBI" id="CHEBI:30413"/>
    </cofactor>
</comment>
<keyword evidence="11" id="KW-1133">Transmembrane helix</keyword>
<evidence type="ECO:0000256" key="7">
    <source>
        <dbReference type="ARBA" id="ARBA00023004"/>
    </source>
</evidence>
<keyword evidence="13" id="KW-1185">Reference proteome</keyword>
<comment type="pathway">
    <text evidence="2">Secondary metabolite biosynthesis.</text>
</comment>
<keyword evidence="5 9" id="KW-0479">Metal-binding</keyword>
<dbReference type="HOGENOM" id="CLU_001570_2_3_1"/>
<dbReference type="PRINTS" id="PR00463">
    <property type="entry name" value="EP450I"/>
</dbReference>
<dbReference type="PANTHER" id="PTHR46300">
    <property type="entry name" value="P450, PUTATIVE (EUROFUNG)-RELATED-RELATED"/>
    <property type="match status" value="1"/>
</dbReference>
<protein>
    <recommendedName>
        <fullName evidence="14">Cytochrome P450</fullName>
    </recommendedName>
</protein>
<evidence type="ECO:0000256" key="10">
    <source>
        <dbReference type="RuleBase" id="RU000461"/>
    </source>
</evidence>
<dbReference type="Proteomes" id="UP000054279">
    <property type="component" value="Unassembled WGS sequence"/>
</dbReference>
<dbReference type="InterPro" id="IPR050364">
    <property type="entry name" value="Cytochrome_P450_fung"/>
</dbReference>
<organism evidence="12 13">
    <name type="scientific">Sphaerobolus stellatus (strain SS14)</name>
    <dbReference type="NCBI Taxonomy" id="990650"/>
    <lineage>
        <taxon>Eukaryota</taxon>
        <taxon>Fungi</taxon>
        <taxon>Dikarya</taxon>
        <taxon>Basidiomycota</taxon>
        <taxon>Agaricomycotina</taxon>
        <taxon>Agaricomycetes</taxon>
        <taxon>Phallomycetidae</taxon>
        <taxon>Geastrales</taxon>
        <taxon>Sphaerobolaceae</taxon>
        <taxon>Sphaerobolus</taxon>
    </lineage>
</organism>
<keyword evidence="11" id="KW-0812">Transmembrane</keyword>
<comment type="similarity">
    <text evidence="3 10">Belongs to the cytochrome P450 family.</text>
</comment>
<dbReference type="EMBL" id="KN837201">
    <property type="protein sequence ID" value="KIJ34273.1"/>
    <property type="molecule type" value="Genomic_DNA"/>
</dbReference>
<evidence type="ECO:0000256" key="3">
    <source>
        <dbReference type="ARBA" id="ARBA00010617"/>
    </source>
</evidence>
<dbReference type="AlphaFoldDB" id="A0A0C9TV74"/>
<evidence type="ECO:0008006" key="14">
    <source>
        <dbReference type="Google" id="ProtNLM"/>
    </source>
</evidence>
<keyword evidence="4 9" id="KW-0349">Heme</keyword>